<name>A0A7W5G9X6_9BACL</name>
<dbReference type="Gene3D" id="3.60.15.10">
    <property type="entry name" value="Ribonuclease Z/Hydroxyacylglutathione hydrolase-like"/>
    <property type="match status" value="1"/>
</dbReference>
<dbReference type="PANTHER" id="PTHR42951">
    <property type="entry name" value="METALLO-BETA-LACTAMASE DOMAIN-CONTAINING"/>
    <property type="match status" value="1"/>
</dbReference>
<dbReference type="SMART" id="SM00849">
    <property type="entry name" value="Lactamase_B"/>
    <property type="match status" value="1"/>
</dbReference>
<dbReference type="Proteomes" id="UP000518605">
    <property type="component" value="Unassembled WGS sequence"/>
</dbReference>
<evidence type="ECO:0000313" key="6">
    <source>
        <dbReference type="Proteomes" id="UP000518605"/>
    </source>
</evidence>
<protein>
    <submittedName>
        <fullName evidence="5">Glyoxylase-like metal-dependent hydrolase (Beta-lactamase superfamily II)</fullName>
    </submittedName>
</protein>
<accession>A0A7W5G9X6</accession>
<gene>
    <name evidence="5" type="ORF">FHS16_002216</name>
</gene>
<keyword evidence="6" id="KW-1185">Reference proteome</keyword>
<evidence type="ECO:0000256" key="2">
    <source>
        <dbReference type="ARBA" id="ARBA00034301"/>
    </source>
</evidence>
<evidence type="ECO:0000259" key="4">
    <source>
        <dbReference type="SMART" id="SM00849"/>
    </source>
</evidence>
<dbReference type="PANTHER" id="PTHR42951:SF17">
    <property type="entry name" value="METALLO-BETA-LACTAMASE DOMAIN-CONTAINING PROTEIN"/>
    <property type="match status" value="1"/>
</dbReference>
<dbReference type="AlphaFoldDB" id="A0A7W5G9X6"/>
<comment type="function">
    <text evidence="2">Counteracts the endogenous Pycsar antiviral defense system. Phosphodiesterase that enables metal-dependent hydrolysis of host cyclic nucleotide Pycsar defense signals such as cCMP and cUMP.</text>
</comment>
<dbReference type="InterPro" id="IPR050855">
    <property type="entry name" value="NDM-1-like"/>
</dbReference>
<proteinExistence type="predicted"/>
<dbReference type="SUPFAM" id="SSF56281">
    <property type="entry name" value="Metallo-hydrolase/oxidoreductase"/>
    <property type="match status" value="1"/>
</dbReference>
<evidence type="ECO:0000313" key="5">
    <source>
        <dbReference type="EMBL" id="MBB3152170.1"/>
    </source>
</evidence>
<dbReference type="EMBL" id="JACHXW010000005">
    <property type="protein sequence ID" value="MBB3152170.1"/>
    <property type="molecule type" value="Genomic_DNA"/>
</dbReference>
<comment type="caution">
    <text evidence="5">The sequence shown here is derived from an EMBL/GenBank/DDBJ whole genome shotgun (WGS) entry which is preliminary data.</text>
</comment>
<keyword evidence="5" id="KW-0378">Hydrolase</keyword>
<evidence type="ECO:0000256" key="1">
    <source>
        <dbReference type="ARBA" id="ARBA00034221"/>
    </source>
</evidence>
<comment type="catalytic activity">
    <reaction evidence="3">
        <text>3',5'-cyclic UMP + H2O = UMP + H(+)</text>
        <dbReference type="Rhea" id="RHEA:70575"/>
        <dbReference type="ChEBI" id="CHEBI:15377"/>
        <dbReference type="ChEBI" id="CHEBI:15378"/>
        <dbReference type="ChEBI" id="CHEBI:57865"/>
        <dbReference type="ChEBI" id="CHEBI:184387"/>
    </reaction>
    <physiologicalReaction direction="left-to-right" evidence="3">
        <dbReference type="Rhea" id="RHEA:70576"/>
    </physiologicalReaction>
</comment>
<dbReference type="CDD" id="cd07721">
    <property type="entry name" value="yflN-like_MBL-fold"/>
    <property type="match status" value="1"/>
</dbReference>
<dbReference type="Pfam" id="PF00753">
    <property type="entry name" value="Lactamase_B"/>
    <property type="match status" value="1"/>
</dbReference>
<reference evidence="5 6" key="1">
    <citation type="submission" date="2020-08" db="EMBL/GenBank/DDBJ databases">
        <title>Genomic Encyclopedia of Type Strains, Phase III (KMG-III): the genomes of soil and plant-associated and newly described type strains.</title>
        <authorList>
            <person name="Whitman W."/>
        </authorList>
    </citation>
    <scope>NUCLEOTIDE SEQUENCE [LARGE SCALE GENOMIC DNA]</scope>
    <source>
        <strain evidence="5 6">CECT 8234</strain>
    </source>
</reference>
<organism evidence="5 6">
    <name type="scientific">Paenibacillus endophyticus</name>
    <dbReference type="NCBI Taxonomy" id="1294268"/>
    <lineage>
        <taxon>Bacteria</taxon>
        <taxon>Bacillati</taxon>
        <taxon>Bacillota</taxon>
        <taxon>Bacilli</taxon>
        <taxon>Bacillales</taxon>
        <taxon>Paenibacillaceae</taxon>
        <taxon>Paenibacillus</taxon>
    </lineage>
</organism>
<dbReference type="InterPro" id="IPR036866">
    <property type="entry name" value="RibonucZ/Hydroxyglut_hydro"/>
</dbReference>
<feature type="domain" description="Metallo-beta-lactamase" evidence="4">
    <location>
        <begin position="34"/>
        <end position="244"/>
    </location>
</feature>
<evidence type="ECO:0000256" key="3">
    <source>
        <dbReference type="ARBA" id="ARBA00048505"/>
    </source>
</evidence>
<comment type="catalytic activity">
    <reaction evidence="1">
        <text>3',5'-cyclic CMP + H2O = CMP + H(+)</text>
        <dbReference type="Rhea" id="RHEA:72675"/>
        <dbReference type="ChEBI" id="CHEBI:15377"/>
        <dbReference type="ChEBI" id="CHEBI:15378"/>
        <dbReference type="ChEBI" id="CHEBI:58003"/>
        <dbReference type="ChEBI" id="CHEBI:60377"/>
    </reaction>
    <physiologicalReaction direction="left-to-right" evidence="1">
        <dbReference type="Rhea" id="RHEA:72676"/>
    </physiologicalReaction>
</comment>
<dbReference type="InterPro" id="IPR001279">
    <property type="entry name" value="Metallo-B-lactamas"/>
</dbReference>
<dbReference type="GO" id="GO:0016787">
    <property type="term" value="F:hydrolase activity"/>
    <property type="evidence" value="ECO:0007669"/>
    <property type="project" value="UniProtKB-KW"/>
</dbReference>
<sequence>MESTFEHSFIPMTSFASGEGLAYRPDIYCLPIQIVNICFIGDPNDQQGKWVLVDAGMPSSAKKIIKAAEDRFANPPHAIILTHGHFDHVGAIIELIEHWRVPVYAHTLELPYLTGKSDYPPADPSVHGGLIAELSSLFPHDGINLDDRVKPLPEHGVVPGMPDWQYIHTPGHTPGHISLYREADGTLIAGDAFVTVKQESLYKVLTQEQEISGPPKYFTTDWVQAEKSVKRLAALDPYLAVTGHGEPMFGELLKDNLQLLSTKFQEIAVPEHGRYVPEKSH</sequence>